<evidence type="ECO:0000313" key="3">
    <source>
        <dbReference type="Proteomes" id="UP000664658"/>
    </source>
</evidence>
<organism evidence="2 3">
    <name type="scientific">Plesiomonas shigelloides</name>
    <name type="common">Aeromonas shigelloides</name>
    <dbReference type="NCBI Taxonomy" id="703"/>
    <lineage>
        <taxon>Bacteria</taxon>
        <taxon>Pseudomonadati</taxon>
        <taxon>Pseudomonadota</taxon>
        <taxon>Gammaproteobacteria</taxon>
        <taxon>Enterobacterales</taxon>
        <taxon>Enterobacteriaceae</taxon>
        <taxon>Plesiomonas</taxon>
    </lineage>
</organism>
<feature type="transmembrane region" description="Helical" evidence="1">
    <location>
        <begin position="108"/>
        <end position="129"/>
    </location>
</feature>
<keyword evidence="1" id="KW-0812">Transmembrane</keyword>
<evidence type="ECO:0000256" key="1">
    <source>
        <dbReference type="SAM" id="Phobius"/>
    </source>
</evidence>
<proteinExistence type="predicted"/>
<feature type="transmembrane region" description="Helical" evidence="1">
    <location>
        <begin position="136"/>
        <end position="156"/>
    </location>
</feature>
<dbReference type="AlphaFoldDB" id="A0A8I2B2X5"/>
<protein>
    <submittedName>
        <fullName evidence="2">Uncharacterized protein</fullName>
    </submittedName>
</protein>
<feature type="transmembrane region" description="Helical" evidence="1">
    <location>
        <begin position="21"/>
        <end position="41"/>
    </location>
</feature>
<dbReference type="Proteomes" id="UP000664658">
    <property type="component" value="Unassembled WGS sequence"/>
</dbReference>
<sequence>MIISSQNLEKNIDRMSKIATAIAKLGVVIGALCITIYSLRIHHFPQDLSLSDGLLLFMMGSCFGIIYLLIIISFMNLGIVFSPIIKLIFKLIAWISNSFTSKKTVVKYQLAPFNLTSIPLSVVAIILIFKLGEKEPFLYFSLSTLTIGLYLFYSIYMSCAEKIKNETLKNNHALVIDVNKSMTNKFECEHNKRVQLISLFIMVFAPLFASGISGAILDAAMRATNIRIESSIVYIKEPYSSLIPKDLILDNLMTPKEYIALNKVTILFTGFGKNTIISFNNDSKVEKIKIPNDHIIIVQQY</sequence>
<accession>A0A8I2B2X5</accession>
<dbReference type="RefSeq" id="WP_207542536.1">
    <property type="nucleotide sequence ID" value="NZ_JAFNAA010000018.1"/>
</dbReference>
<dbReference type="EMBL" id="JAFNAA010000018">
    <property type="protein sequence ID" value="MBO1109374.1"/>
    <property type="molecule type" value="Genomic_DNA"/>
</dbReference>
<keyword evidence="1" id="KW-0472">Membrane</keyword>
<reference evidence="2" key="1">
    <citation type="submission" date="2021-03" db="EMBL/GenBank/DDBJ databases">
        <title>Plesiomonas shigelloides zfcc0051, isolated from zebrafish feces.</title>
        <authorList>
            <person name="Vanderhoek Z."/>
            <person name="Gaulke C."/>
        </authorList>
    </citation>
    <scope>NUCLEOTIDE SEQUENCE</scope>
    <source>
        <strain evidence="2">Zfcc0051</strain>
    </source>
</reference>
<comment type="caution">
    <text evidence="2">The sequence shown here is derived from an EMBL/GenBank/DDBJ whole genome shotgun (WGS) entry which is preliminary data.</text>
</comment>
<evidence type="ECO:0000313" key="2">
    <source>
        <dbReference type="EMBL" id="MBO1109374.1"/>
    </source>
</evidence>
<keyword evidence="1" id="KW-1133">Transmembrane helix</keyword>
<name>A0A8I2B2X5_PLESH</name>
<gene>
    <name evidence="2" type="ORF">J2R62_14355</name>
</gene>
<feature type="transmembrane region" description="Helical" evidence="1">
    <location>
        <begin position="196"/>
        <end position="217"/>
    </location>
</feature>